<proteinExistence type="predicted"/>
<dbReference type="EMBL" id="JPEP01000002">
    <property type="protein sequence ID" value="KEY17953.1"/>
    <property type="molecule type" value="Genomic_DNA"/>
</dbReference>
<protein>
    <submittedName>
        <fullName evidence="1">Uncharacterized protein</fullName>
    </submittedName>
</protein>
<gene>
    <name evidence="1" type="ORF">HY04_05335</name>
</gene>
<keyword evidence="2" id="KW-1185">Reference proteome</keyword>
<evidence type="ECO:0000313" key="1">
    <source>
        <dbReference type="EMBL" id="KEY17953.1"/>
    </source>
</evidence>
<name>A0ABR4TVH3_9FLAO</name>
<accession>A0ABR4TVH3</accession>
<sequence>MYFEFPKKTTDFVVFKSLSKIPVFLLSTKNDYTKEEVQKNVEEIDFTYYFGQYNSGLKMNLDKLIEEKTGTDIFVTDSMDSPNESKEMNIKGKKLRYMTYSKYGLKLWFEDSILVGYEQL</sequence>
<dbReference type="Proteomes" id="UP000028349">
    <property type="component" value="Unassembled WGS sequence"/>
</dbReference>
<comment type="caution">
    <text evidence="1">The sequence shown here is derived from an EMBL/GenBank/DDBJ whole genome shotgun (WGS) entry which is preliminary data.</text>
</comment>
<evidence type="ECO:0000313" key="2">
    <source>
        <dbReference type="Proteomes" id="UP000028349"/>
    </source>
</evidence>
<reference evidence="1 2" key="1">
    <citation type="submission" date="2014-07" db="EMBL/GenBank/DDBJ databases">
        <authorList>
            <person name="Pisani N.G."/>
            <person name="Newman J.D."/>
        </authorList>
    </citation>
    <scope>NUCLEOTIDE SEQUENCE [LARGE SCALE GENOMIC DNA]</scope>
    <source>
        <strain evidence="1 2">LMG 24720</strain>
    </source>
</reference>
<organism evidence="1 2">
    <name type="scientific">Kaistella antarctica</name>
    <dbReference type="NCBI Taxonomy" id="266748"/>
    <lineage>
        <taxon>Bacteria</taxon>
        <taxon>Pseudomonadati</taxon>
        <taxon>Bacteroidota</taxon>
        <taxon>Flavobacteriia</taxon>
        <taxon>Flavobacteriales</taxon>
        <taxon>Weeksellaceae</taxon>
        <taxon>Chryseobacterium group</taxon>
        <taxon>Kaistella</taxon>
    </lineage>
</organism>